<name>A0A2M8LEU2_9BACT</name>
<accession>A0A2M8LEU2</accession>
<comment type="caution">
    <text evidence="1">The sequence shown here is derived from an EMBL/GenBank/DDBJ whole genome shotgun (WGS) entry which is preliminary data.</text>
</comment>
<protein>
    <submittedName>
        <fullName evidence="1">Uncharacterized protein</fullName>
    </submittedName>
</protein>
<dbReference type="EMBL" id="PFET01000007">
    <property type="protein sequence ID" value="PJE75972.1"/>
    <property type="molecule type" value="Genomic_DNA"/>
</dbReference>
<dbReference type="AlphaFoldDB" id="A0A2M8LEU2"/>
<organism evidence="1 2">
    <name type="scientific">Candidatus Uhrbacteria bacterium CG10_big_fil_rev_8_21_14_0_10_48_11</name>
    <dbReference type="NCBI Taxonomy" id="1975037"/>
    <lineage>
        <taxon>Bacteria</taxon>
        <taxon>Candidatus Uhriibacteriota</taxon>
    </lineage>
</organism>
<proteinExistence type="predicted"/>
<evidence type="ECO:0000313" key="1">
    <source>
        <dbReference type="EMBL" id="PJE75972.1"/>
    </source>
</evidence>
<dbReference type="Proteomes" id="UP000231152">
    <property type="component" value="Unassembled WGS sequence"/>
</dbReference>
<evidence type="ECO:0000313" key="2">
    <source>
        <dbReference type="Proteomes" id="UP000231152"/>
    </source>
</evidence>
<sequence length="68" mass="7881">MGLFDQMKMAQDLMKNMDPEELKGLMAKANEAQAAMREQVQALVEEEIAKRGLITRQEVEKMLRERND</sequence>
<reference evidence="1 2" key="1">
    <citation type="submission" date="2017-09" db="EMBL/GenBank/DDBJ databases">
        <title>Depth-based differentiation of microbial function through sediment-hosted aquifers and enrichment of novel symbionts in the deep terrestrial subsurface.</title>
        <authorList>
            <person name="Probst A.J."/>
            <person name="Ladd B."/>
            <person name="Jarett J.K."/>
            <person name="Geller-Mcgrath D.E."/>
            <person name="Sieber C.M."/>
            <person name="Emerson J.B."/>
            <person name="Anantharaman K."/>
            <person name="Thomas B.C."/>
            <person name="Malmstrom R."/>
            <person name="Stieglmeier M."/>
            <person name="Klingl A."/>
            <person name="Woyke T."/>
            <person name="Ryan C.M."/>
            <person name="Banfield J.F."/>
        </authorList>
    </citation>
    <scope>NUCLEOTIDE SEQUENCE [LARGE SCALE GENOMIC DNA]</scope>
    <source>
        <strain evidence="1">CG10_big_fil_rev_8_21_14_0_10_48_11</strain>
    </source>
</reference>
<gene>
    <name evidence="1" type="ORF">COV04_01855</name>
</gene>